<dbReference type="Proteomes" id="UP000828390">
    <property type="component" value="Unassembled WGS sequence"/>
</dbReference>
<feature type="compositionally biased region" description="Polar residues" evidence="1">
    <location>
        <begin position="62"/>
        <end position="82"/>
    </location>
</feature>
<evidence type="ECO:0000256" key="1">
    <source>
        <dbReference type="SAM" id="MobiDB-lite"/>
    </source>
</evidence>
<gene>
    <name evidence="2" type="ORF">DPMN_085789</name>
</gene>
<sequence length="82" mass="9383">MLRCYSCRQASFHPSCKHHCCQHYHIPLLRSLLLAPMGLGEYIATKPLRRRHTNSGKGESFYTFSSQGGRTSSRKQGPWTET</sequence>
<feature type="region of interest" description="Disordered" evidence="1">
    <location>
        <begin position="50"/>
        <end position="82"/>
    </location>
</feature>
<keyword evidence="3" id="KW-1185">Reference proteome</keyword>
<evidence type="ECO:0000313" key="3">
    <source>
        <dbReference type="Proteomes" id="UP000828390"/>
    </source>
</evidence>
<dbReference type="AlphaFoldDB" id="A0A9D3YDB7"/>
<organism evidence="2 3">
    <name type="scientific">Dreissena polymorpha</name>
    <name type="common">Zebra mussel</name>
    <name type="synonym">Mytilus polymorpha</name>
    <dbReference type="NCBI Taxonomy" id="45954"/>
    <lineage>
        <taxon>Eukaryota</taxon>
        <taxon>Metazoa</taxon>
        <taxon>Spiralia</taxon>
        <taxon>Lophotrochozoa</taxon>
        <taxon>Mollusca</taxon>
        <taxon>Bivalvia</taxon>
        <taxon>Autobranchia</taxon>
        <taxon>Heteroconchia</taxon>
        <taxon>Euheterodonta</taxon>
        <taxon>Imparidentia</taxon>
        <taxon>Neoheterodontei</taxon>
        <taxon>Myida</taxon>
        <taxon>Dreissenoidea</taxon>
        <taxon>Dreissenidae</taxon>
        <taxon>Dreissena</taxon>
    </lineage>
</organism>
<protein>
    <submittedName>
        <fullName evidence="2">Uncharacterized protein</fullName>
    </submittedName>
</protein>
<reference evidence="2" key="1">
    <citation type="journal article" date="2019" name="bioRxiv">
        <title>The Genome of the Zebra Mussel, Dreissena polymorpha: A Resource for Invasive Species Research.</title>
        <authorList>
            <person name="McCartney M.A."/>
            <person name="Auch B."/>
            <person name="Kono T."/>
            <person name="Mallez S."/>
            <person name="Zhang Y."/>
            <person name="Obille A."/>
            <person name="Becker A."/>
            <person name="Abrahante J.E."/>
            <person name="Garbe J."/>
            <person name="Badalamenti J.P."/>
            <person name="Herman A."/>
            <person name="Mangelson H."/>
            <person name="Liachko I."/>
            <person name="Sullivan S."/>
            <person name="Sone E.D."/>
            <person name="Koren S."/>
            <person name="Silverstein K.A.T."/>
            <person name="Beckman K.B."/>
            <person name="Gohl D.M."/>
        </authorList>
    </citation>
    <scope>NUCLEOTIDE SEQUENCE</scope>
    <source>
        <strain evidence="2">Duluth1</strain>
        <tissue evidence="2">Whole animal</tissue>
    </source>
</reference>
<reference evidence="2" key="2">
    <citation type="submission" date="2020-11" db="EMBL/GenBank/DDBJ databases">
        <authorList>
            <person name="McCartney M.A."/>
            <person name="Auch B."/>
            <person name="Kono T."/>
            <person name="Mallez S."/>
            <person name="Becker A."/>
            <person name="Gohl D.M."/>
            <person name="Silverstein K.A.T."/>
            <person name="Koren S."/>
            <person name="Bechman K.B."/>
            <person name="Herman A."/>
            <person name="Abrahante J.E."/>
            <person name="Garbe J."/>
        </authorList>
    </citation>
    <scope>NUCLEOTIDE SEQUENCE</scope>
    <source>
        <strain evidence="2">Duluth1</strain>
        <tissue evidence="2">Whole animal</tissue>
    </source>
</reference>
<proteinExistence type="predicted"/>
<name>A0A9D3YDB7_DREPO</name>
<evidence type="ECO:0000313" key="2">
    <source>
        <dbReference type="EMBL" id="KAH3698270.1"/>
    </source>
</evidence>
<accession>A0A9D3YDB7</accession>
<comment type="caution">
    <text evidence="2">The sequence shown here is derived from an EMBL/GenBank/DDBJ whole genome shotgun (WGS) entry which is preliminary data.</text>
</comment>
<dbReference type="EMBL" id="JAIWYP010000016">
    <property type="protein sequence ID" value="KAH3698270.1"/>
    <property type="molecule type" value="Genomic_DNA"/>
</dbReference>